<feature type="zinc finger region" description="TAZ-type" evidence="12">
    <location>
        <begin position="1"/>
        <end position="78"/>
    </location>
</feature>
<organism evidence="14 15">
    <name type="scientific">Pristionchus mayeri</name>
    <dbReference type="NCBI Taxonomy" id="1317129"/>
    <lineage>
        <taxon>Eukaryota</taxon>
        <taxon>Metazoa</taxon>
        <taxon>Ecdysozoa</taxon>
        <taxon>Nematoda</taxon>
        <taxon>Chromadorea</taxon>
        <taxon>Rhabditida</taxon>
        <taxon>Rhabditina</taxon>
        <taxon>Diplogasteromorpha</taxon>
        <taxon>Diplogasteroidea</taxon>
        <taxon>Neodiplogasteridae</taxon>
        <taxon>Pristionchus</taxon>
    </lineage>
</organism>
<keyword evidence="7" id="KW-0156">Chromatin regulator</keyword>
<dbReference type="SMART" id="SM00551">
    <property type="entry name" value="ZnF_TAZ"/>
    <property type="match status" value="1"/>
</dbReference>
<dbReference type="PANTHER" id="PTHR13808:SF1">
    <property type="entry name" value="HISTONE ACETYLTRANSFERASE"/>
    <property type="match status" value="1"/>
</dbReference>
<dbReference type="GO" id="GO:0003713">
    <property type="term" value="F:transcription coactivator activity"/>
    <property type="evidence" value="ECO:0007669"/>
    <property type="project" value="TreeGrafter"/>
</dbReference>
<dbReference type="GO" id="GO:0005667">
    <property type="term" value="C:transcription regulator complex"/>
    <property type="evidence" value="ECO:0007669"/>
    <property type="project" value="TreeGrafter"/>
</dbReference>
<feature type="non-terminal residue" evidence="14">
    <location>
        <position position="1"/>
    </location>
</feature>
<protein>
    <recommendedName>
        <fullName evidence="2">histone acetyltransferase</fullName>
        <ecNumber evidence="2">2.3.1.48</ecNumber>
    </recommendedName>
</protein>
<comment type="caution">
    <text evidence="14">The sequence shown here is derived from an EMBL/GenBank/DDBJ whole genome shotgun (WGS) entry which is preliminary data.</text>
</comment>
<dbReference type="Gene3D" id="1.20.1020.10">
    <property type="entry name" value="TAZ domain"/>
    <property type="match status" value="1"/>
</dbReference>
<dbReference type="GO" id="GO:0008270">
    <property type="term" value="F:zinc ion binding"/>
    <property type="evidence" value="ECO:0007669"/>
    <property type="project" value="UniProtKB-KW"/>
</dbReference>
<dbReference type="AlphaFoldDB" id="A0AAN4ZN26"/>
<evidence type="ECO:0000256" key="9">
    <source>
        <dbReference type="ARBA" id="ARBA00023163"/>
    </source>
</evidence>
<evidence type="ECO:0000259" key="13">
    <source>
        <dbReference type="PROSITE" id="PS50134"/>
    </source>
</evidence>
<dbReference type="GO" id="GO:0000123">
    <property type="term" value="C:histone acetyltransferase complex"/>
    <property type="evidence" value="ECO:0007669"/>
    <property type="project" value="TreeGrafter"/>
</dbReference>
<keyword evidence="6 12" id="KW-0862">Zinc</keyword>
<dbReference type="Pfam" id="PF02135">
    <property type="entry name" value="zf-TAZ"/>
    <property type="match status" value="1"/>
</dbReference>
<evidence type="ECO:0000256" key="1">
    <source>
        <dbReference type="ARBA" id="ARBA00004123"/>
    </source>
</evidence>
<keyword evidence="9" id="KW-0804">Transcription</keyword>
<dbReference type="Proteomes" id="UP001328107">
    <property type="component" value="Unassembled WGS sequence"/>
</dbReference>
<keyword evidence="10" id="KW-0539">Nucleus</keyword>
<evidence type="ECO:0000256" key="8">
    <source>
        <dbReference type="ARBA" id="ARBA00023015"/>
    </source>
</evidence>
<dbReference type="EMBL" id="BTRK01000003">
    <property type="protein sequence ID" value="GMR41277.1"/>
    <property type="molecule type" value="Genomic_DNA"/>
</dbReference>
<evidence type="ECO:0000256" key="3">
    <source>
        <dbReference type="ARBA" id="ARBA00022679"/>
    </source>
</evidence>
<evidence type="ECO:0000256" key="10">
    <source>
        <dbReference type="ARBA" id="ARBA00023242"/>
    </source>
</evidence>
<dbReference type="GO" id="GO:0031490">
    <property type="term" value="F:chromatin DNA binding"/>
    <property type="evidence" value="ECO:0007669"/>
    <property type="project" value="TreeGrafter"/>
</dbReference>
<dbReference type="PROSITE" id="PS50134">
    <property type="entry name" value="ZF_TAZ"/>
    <property type="match status" value="1"/>
</dbReference>
<accession>A0AAN4ZN26</accession>
<dbReference type="InterPro" id="IPR013178">
    <property type="entry name" value="Histone_AcTrfase_Rtt109/CBP"/>
</dbReference>
<keyword evidence="4 12" id="KW-0479">Metal-binding</keyword>
<dbReference type="GO" id="GO:0045944">
    <property type="term" value="P:positive regulation of transcription by RNA polymerase II"/>
    <property type="evidence" value="ECO:0007669"/>
    <property type="project" value="TreeGrafter"/>
</dbReference>
<dbReference type="SUPFAM" id="SSF57933">
    <property type="entry name" value="TAZ domain"/>
    <property type="match status" value="1"/>
</dbReference>
<dbReference type="InterPro" id="IPR035898">
    <property type="entry name" value="TAZ_dom_sf"/>
</dbReference>
<evidence type="ECO:0000256" key="5">
    <source>
        <dbReference type="ARBA" id="ARBA00022771"/>
    </source>
</evidence>
<keyword evidence="15" id="KW-1185">Reference proteome</keyword>
<comment type="catalytic activity">
    <reaction evidence="11">
        <text>L-lysyl-[protein] + acetyl-CoA = N(6)-acetyl-L-lysyl-[protein] + CoA + H(+)</text>
        <dbReference type="Rhea" id="RHEA:45948"/>
        <dbReference type="Rhea" id="RHEA-COMP:9752"/>
        <dbReference type="Rhea" id="RHEA-COMP:10731"/>
        <dbReference type="ChEBI" id="CHEBI:15378"/>
        <dbReference type="ChEBI" id="CHEBI:29969"/>
        <dbReference type="ChEBI" id="CHEBI:57287"/>
        <dbReference type="ChEBI" id="CHEBI:57288"/>
        <dbReference type="ChEBI" id="CHEBI:61930"/>
        <dbReference type="EC" id="2.3.1.48"/>
    </reaction>
</comment>
<feature type="domain" description="TAZ-type" evidence="13">
    <location>
        <begin position="1"/>
        <end position="78"/>
    </location>
</feature>
<evidence type="ECO:0000256" key="6">
    <source>
        <dbReference type="ARBA" id="ARBA00022833"/>
    </source>
</evidence>
<dbReference type="GO" id="GO:0004402">
    <property type="term" value="F:histone acetyltransferase activity"/>
    <property type="evidence" value="ECO:0007669"/>
    <property type="project" value="InterPro"/>
</dbReference>
<keyword evidence="8" id="KW-0805">Transcription regulation</keyword>
<sequence length="78" mass="9137">EEQQRIIQQQLLLILHSHKCQQRDRPPCTVPHCQVMKELLCHMTGCSIGSDCTYNHCVSSRQVLHHWRHCRKSDCAIC</sequence>
<evidence type="ECO:0000256" key="11">
    <source>
        <dbReference type="ARBA" id="ARBA00048017"/>
    </source>
</evidence>
<keyword evidence="3" id="KW-0808">Transferase</keyword>
<dbReference type="EC" id="2.3.1.48" evidence="2"/>
<evidence type="ECO:0000313" key="15">
    <source>
        <dbReference type="Proteomes" id="UP001328107"/>
    </source>
</evidence>
<keyword evidence="5 12" id="KW-0863">Zinc-finger</keyword>
<dbReference type="InterPro" id="IPR000197">
    <property type="entry name" value="Znf_TAZ"/>
</dbReference>
<dbReference type="PANTHER" id="PTHR13808">
    <property type="entry name" value="CBP/P300-RELATED"/>
    <property type="match status" value="1"/>
</dbReference>
<reference evidence="15" key="1">
    <citation type="submission" date="2022-10" db="EMBL/GenBank/DDBJ databases">
        <title>Genome assembly of Pristionchus species.</title>
        <authorList>
            <person name="Yoshida K."/>
            <person name="Sommer R.J."/>
        </authorList>
    </citation>
    <scope>NUCLEOTIDE SEQUENCE [LARGE SCALE GENOMIC DNA]</scope>
    <source>
        <strain evidence="15">RS5460</strain>
    </source>
</reference>
<evidence type="ECO:0000256" key="7">
    <source>
        <dbReference type="ARBA" id="ARBA00022853"/>
    </source>
</evidence>
<feature type="non-terminal residue" evidence="14">
    <location>
        <position position="78"/>
    </location>
</feature>
<evidence type="ECO:0000313" key="14">
    <source>
        <dbReference type="EMBL" id="GMR41277.1"/>
    </source>
</evidence>
<proteinExistence type="predicted"/>
<dbReference type="GO" id="GO:0005634">
    <property type="term" value="C:nucleus"/>
    <property type="evidence" value="ECO:0007669"/>
    <property type="project" value="UniProtKB-SubCell"/>
</dbReference>
<evidence type="ECO:0000256" key="2">
    <source>
        <dbReference type="ARBA" id="ARBA00013184"/>
    </source>
</evidence>
<comment type="subcellular location">
    <subcellularLocation>
        <location evidence="1">Nucleus</location>
    </subcellularLocation>
</comment>
<gene>
    <name evidence="14" type="ORF">PMAYCL1PPCAC_11472</name>
</gene>
<name>A0AAN4ZN26_9BILA</name>
<evidence type="ECO:0000256" key="12">
    <source>
        <dbReference type="PROSITE-ProRule" id="PRU00203"/>
    </source>
</evidence>
<evidence type="ECO:0000256" key="4">
    <source>
        <dbReference type="ARBA" id="ARBA00022723"/>
    </source>
</evidence>